<evidence type="ECO:0000313" key="2">
    <source>
        <dbReference type="Proteomes" id="UP000202958"/>
    </source>
</evidence>
<keyword evidence="2" id="KW-1185">Reference proteome</keyword>
<gene>
    <name evidence="1" type="ORF">PHIN3_160</name>
</gene>
<organism evidence="1 2">
    <name type="scientific">Sinorhizobium phage phiN3</name>
    <dbReference type="NCBI Taxonomy" id="1647405"/>
    <lineage>
        <taxon>Viruses</taxon>
        <taxon>Duplodnaviria</taxon>
        <taxon>Heunggongvirae</taxon>
        <taxon>Uroviricota</taxon>
        <taxon>Caudoviricetes</taxon>
        <taxon>Emdodecavirus</taxon>
        <taxon>Emdodecavirus N3</taxon>
    </lineage>
</organism>
<dbReference type="RefSeq" id="YP_009212400.1">
    <property type="nucleotide sequence ID" value="NC_028945.1"/>
</dbReference>
<protein>
    <submittedName>
        <fullName evidence="1">Uncharacterized protein</fullName>
    </submittedName>
</protein>
<dbReference type="KEGG" id="vg:26638892"/>
<sequence length="95" mass="10917">MTIEVLAKSLDVTEDQAKSILFRVVDYLISQDPSDDVIDCGRWTNSPMNGIDNMIESYRAMLWASFEELDGQKVDKPGPFVVFDPTTWKIHLEHR</sequence>
<reference evidence="1 2" key="1">
    <citation type="submission" date="2015-04" db="EMBL/GenBank/DDBJ databases">
        <authorList>
            <person name="Hodson T.S."/>
            <person name="Hyde J.R."/>
            <person name="Schouten J.T."/>
            <person name="Crockett J.T."/>
            <person name="Smith T.A."/>
            <person name="Merrill B.D."/>
            <person name="Crook M.B."/>
            <person name="Griffitts J.S."/>
            <person name="Burnett S.H."/>
            <person name="Grose J.H."/>
            <person name="Breakwell D.P."/>
        </authorList>
    </citation>
    <scope>NUCLEOTIDE SEQUENCE [LARGE SCALE GENOMIC DNA]</scope>
</reference>
<proteinExistence type="predicted"/>
<dbReference type="EMBL" id="KR052482">
    <property type="protein sequence ID" value="AKF13423.1"/>
    <property type="molecule type" value="Genomic_DNA"/>
</dbReference>
<dbReference type="Proteomes" id="UP000202958">
    <property type="component" value="Segment"/>
</dbReference>
<name>A0A0F6SJ17_9CAUD</name>
<evidence type="ECO:0000313" key="1">
    <source>
        <dbReference type="EMBL" id="AKF13423.1"/>
    </source>
</evidence>
<dbReference type="GeneID" id="26638892"/>
<accession>A0A0F6SJ17</accession>